<feature type="chain" id="PRO_5042263987" description="Lipoprotein" evidence="2">
    <location>
        <begin position="25"/>
        <end position="216"/>
    </location>
</feature>
<accession>A0AAE3VAV3</accession>
<name>A0AAE3VAV3_9FIRM</name>
<dbReference type="PROSITE" id="PS51257">
    <property type="entry name" value="PROKAR_LIPOPROTEIN"/>
    <property type="match status" value="1"/>
</dbReference>
<evidence type="ECO:0000313" key="3">
    <source>
        <dbReference type="EMBL" id="MDQ0152941.1"/>
    </source>
</evidence>
<organism evidence="3 4">
    <name type="scientific">Moryella indoligenes</name>
    <dbReference type="NCBI Taxonomy" id="371674"/>
    <lineage>
        <taxon>Bacteria</taxon>
        <taxon>Bacillati</taxon>
        <taxon>Bacillota</taxon>
        <taxon>Clostridia</taxon>
        <taxon>Lachnospirales</taxon>
        <taxon>Lachnospiraceae</taxon>
        <taxon>Moryella</taxon>
    </lineage>
</organism>
<dbReference type="EMBL" id="JAUSTO010000009">
    <property type="protein sequence ID" value="MDQ0152941.1"/>
    <property type="molecule type" value="Genomic_DNA"/>
</dbReference>
<reference evidence="3" key="1">
    <citation type="submission" date="2023-07" db="EMBL/GenBank/DDBJ databases">
        <title>Genomic Encyclopedia of Type Strains, Phase IV (KMG-IV): sequencing the most valuable type-strain genomes for metagenomic binning, comparative biology and taxonomic classification.</title>
        <authorList>
            <person name="Goeker M."/>
        </authorList>
    </citation>
    <scope>NUCLEOTIDE SEQUENCE</scope>
    <source>
        <strain evidence="3">DSM 19659</strain>
    </source>
</reference>
<protein>
    <recommendedName>
        <fullName evidence="5">Lipoprotein</fullName>
    </recommendedName>
</protein>
<feature type="signal peptide" evidence="2">
    <location>
        <begin position="1"/>
        <end position="24"/>
    </location>
</feature>
<proteinExistence type="predicted"/>
<evidence type="ECO:0008006" key="5">
    <source>
        <dbReference type="Google" id="ProtNLM"/>
    </source>
</evidence>
<dbReference type="AlphaFoldDB" id="A0AAE3VAV3"/>
<evidence type="ECO:0000256" key="1">
    <source>
        <dbReference type="SAM" id="MobiDB-lite"/>
    </source>
</evidence>
<dbReference type="Proteomes" id="UP001241537">
    <property type="component" value="Unassembled WGS sequence"/>
</dbReference>
<evidence type="ECO:0000256" key="2">
    <source>
        <dbReference type="SAM" id="SignalP"/>
    </source>
</evidence>
<comment type="caution">
    <text evidence="3">The sequence shown here is derived from an EMBL/GenBank/DDBJ whole genome shotgun (WGS) entry which is preliminary data.</text>
</comment>
<evidence type="ECO:0000313" key="4">
    <source>
        <dbReference type="Proteomes" id="UP001241537"/>
    </source>
</evidence>
<gene>
    <name evidence="3" type="ORF">J2S20_001642</name>
</gene>
<feature type="compositionally biased region" description="Acidic residues" evidence="1">
    <location>
        <begin position="200"/>
        <end position="216"/>
    </location>
</feature>
<feature type="region of interest" description="Disordered" evidence="1">
    <location>
        <begin position="196"/>
        <end position="216"/>
    </location>
</feature>
<keyword evidence="2" id="KW-0732">Signal</keyword>
<keyword evidence="4" id="KW-1185">Reference proteome</keyword>
<sequence length="216" mass="23724">MKNTIWMKKAAVVFCAAVCAAAFAACGQKTVKESGAAAESKTEAESKGFQAELNYDYANTVNNDAEAVIKLLGEPESDRDDGVIRAMSFDGGKKKALLYNENEDVNYGRSDSCWALEASVGELFVLSEEPESSEAFFEALRLEEKPEKQSSRLVDGYALAEGKEVYHFFCDGYEMEILPESDGSIHRDSRAVILAPLEKEEPESEESEEETETAAN</sequence>
<dbReference type="RefSeq" id="WP_307254905.1">
    <property type="nucleotide sequence ID" value="NZ_JAUSTO010000009.1"/>
</dbReference>